<evidence type="ECO:0000256" key="8">
    <source>
        <dbReference type="ARBA" id="ARBA00023157"/>
    </source>
</evidence>
<dbReference type="Proteomes" id="UP001168821">
    <property type="component" value="Unassembled WGS sequence"/>
</dbReference>
<dbReference type="InterPro" id="IPR009003">
    <property type="entry name" value="Peptidase_S1_PA"/>
</dbReference>
<evidence type="ECO:0000256" key="9">
    <source>
        <dbReference type="SAM" id="MobiDB-lite"/>
    </source>
</evidence>
<keyword evidence="2" id="KW-0964">Secreted</keyword>
<gene>
    <name evidence="12" type="ORF">Zmor_018997</name>
</gene>
<dbReference type="InterPro" id="IPR001314">
    <property type="entry name" value="Peptidase_S1A"/>
</dbReference>
<evidence type="ECO:0000313" key="13">
    <source>
        <dbReference type="Proteomes" id="UP001168821"/>
    </source>
</evidence>
<dbReference type="AlphaFoldDB" id="A0AA38ICA9"/>
<evidence type="ECO:0000256" key="3">
    <source>
        <dbReference type="ARBA" id="ARBA00022670"/>
    </source>
</evidence>
<keyword evidence="3" id="KW-0645">Protease</keyword>
<keyword evidence="7" id="KW-0865">Zymogen</keyword>
<keyword evidence="8" id="KW-1015">Disulfide bond</keyword>
<dbReference type="FunFam" id="2.40.10.10:FF:000146">
    <property type="entry name" value="Serine protease 53"/>
    <property type="match status" value="1"/>
</dbReference>
<keyword evidence="5" id="KW-0378">Hydrolase</keyword>
<dbReference type="InterPro" id="IPR018114">
    <property type="entry name" value="TRYPSIN_HIS"/>
</dbReference>
<evidence type="ECO:0000259" key="11">
    <source>
        <dbReference type="PROSITE" id="PS50240"/>
    </source>
</evidence>
<feature type="compositionally biased region" description="Polar residues" evidence="9">
    <location>
        <begin position="157"/>
        <end position="167"/>
    </location>
</feature>
<dbReference type="InterPro" id="IPR031986">
    <property type="entry name" value="GD_N"/>
</dbReference>
<keyword evidence="13" id="KW-1185">Reference proteome</keyword>
<name>A0AA38ICA9_9CUCU</name>
<dbReference type="PROSITE" id="PS50240">
    <property type="entry name" value="TRYPSIN_DOM"/>
    <property type="match status" value="1"/>
</dbReference>
<evidence type="ECO:0000256" key="10">
    <source>
        <dbReference type="SAM" id="SignalP"/>
    </source>
</evidence>
<dbReference type="GO" id="GO:0004252">
    <property type="term" value="F:serine-type endopeptidase activity"/>
    <property type="evidence" value="ECO:0007669"/>
    <property type="project" value="InterPro"/>
</dbReference>
<dbReference type="PRINTS" id="PR00722">
    <property type="entry name" value="CHYMOTRYPSIN"/>
</dbReference>
<organism evidence="12 13">
    <name type="scientific">Zophobas morio</name>
    <dbReference type="NCBI Taxonomy" id="2755281"/>
    <lineage>
        <taxon>Eukaryota</taxon>
        <taxon>Metazoa</taxon>
        <taxon>Ecdysozoa</taxon>
        <taxon>Arthropoda</taxon>
        <taxon>Hexapoda</taxon>
        <taxon>Insecta</taxon>
        <taxon>Pterygota</taxon>
        <taxon>Neoptera</taxon>
        <taxon>Endopterygota</taxon>
        <taxon>Coleoptera</taxon>
        <taxon>Polyphaga</taxon>
        <taxon>Cucujiformia</taxon>
        <taxon>Tenebrionidae</taxon>
        <taxon>Zophobas</taxon>
    </lineage>
</organism>
<feature type="region of interest" description="Disordered" evidence="9">
    <location>
        <begin position="157"/>
        <end position="182"/>
    </location>
</feature>
<evidence type="ECO:0000256" key="6">
    <source>
        <dbReference type="ARBA" id="ARBA00022825"/>
    </source>
</evidence>
<dbReference type="CDD" id="cd00190">
    <property type="entry name" value="Tryp_SPc"/>
    <property type="match status" value="1"/>
</dbReference>
<keyword evidence="6" id="KW-0720">Serine protease</keyword>
<evidence type="ECO:0000256" key="7">
    <source>
        <dbReference type="ARBA" id="ARBA00023145"/>
    </source>
</evidence>
<dbReference type="Gene3D" id="2.40.10.10">
    <property type="entry name" value="Trypsin-like serine proteases"/>
    <property type="match status" value="1"/>
</dbReference>
<comment type="subcellular location">
    <subcellularLocation>
        <location evidence="1">Secreted</location>
    </subcellularLocation>
</comment>
<evidence type="ECO:0000256" key="2">
    <source>
        <dbReference type="ARBA" id="ARBA00022525"/>
    </source>
</evidence>
<dbReference type="Pfam" id="PF00089">
    <property type="entry name" value="Trypsin"/>
    <property type="match status" value="1"/>
</dbReference>
<comment type="caution">
    <text evidence="12">The sequence shown here is derived from an EMBL/GenBank/DDBJ whole genome shotgun (WGS) entry which is preliminary data.</text>
</comment>
<dbReference type="SMART" id="SM00020">
    <property type="entry name" value="Tryp_SPc"/>
    <property type="match status" value="1"/>
</dbReference>
<dbReference type="InterPro" id="IPR051333">
    <property type="entry name" value="CLIP_Serine_Protease"/>
</dbReference>
<evidence type="ECO:0000256" key="4">
    <source>
        <dbReference type="ARBA" id="ARBA00022729"/>
    </source>
</evidence>
<dbReference type="GO" id="GO:0005576">
    <property type="term" value="C:extracellular region"/>
    <property type="evidence" value="ECO:0007669"/>
    <property type="project" value="UniProtKB-SubCell"/>
</dbReference>
<dbReference type="PROSITE" id="PS00134">
    <property type="entry name" value="TRYPSIN_HIS"/>
    <property type="match status" value="1"/>
</dbReference>
<evidence type="ECO:0000313" key="12">
    <source>
        <dbReference type="EMBL" id="KAJ3653080.1"/>
    </source>
</evidence>
<dbReference type="InterPro" id="IPR043504">
    <property type="entry name" value="Peptidase_S1_PA_chymotrypsin"/>
</dbReference>
<evidence type="ECO:0000256" key="5">
    <source>
        <dbReference type="ARBA" id="ARBA00022801"/>
    </source>
</evidence>
<accession>A0AA38ICA9</accession>
<proteinExistence type="predicted"/>
<dbReference type="GO" id="GO:0006508">
    <property type="term" value="P:proteolysis"/>
    <property type="evidence" value="ECO:0007669"/>
    <property type="project" value="UniProtKB-KW"/>
</dbReference>
<dbReference type="PANTHER" id="PTHR24260">
    <property type="match status" value="1"/>
</dbReference>
<feature type="chain" id="PRO_5041459670" description="Peptidase S1 domain-containing protein" evidence="10">
    <location>
        <begin position="18"/>
        <end position="479"/>
    </location>
</feature>
<protein>
    <recommendedName>
        <fullName evidence="11">Peptidase S1 domain-containing protein</fullName>
    </recommendedName>
</protein>
<feature type="signal peptide" evidence="10">
    <location>
        <begin position="1"/>
        <end position="17"/>
    </location>
</feature>
<dbReference type="SUPFAM" id="SSF50494">
    <property type="entry name" value="Trypsin-like serine proteases"/>
    <property type="match status" value="1"/>
</dbReference>
<reference evidence="12" key="1">
    <citation type="journal article" date="2023" name="G3 (Bethesda)">
        <title>Whole genome assemblies of Zophobas morio and Tenebrio molitor.</title>
        <authorList>
            <person name="Kaur S."/>
            <person name="Stinson S.A."/>
            <person name="diCenzo G.C."/>
        </authorList>
    </citation>
    <scope>NUCLEOTIDE SEQUENCE</scope>
    <source>
        <strain evidence="12">QUZm001</strain>
    </source>
</reference>
<sequence length="479" mass="53342">METKYLLYFLLLVPANAQLISPCPKIFKYEPQSAESDRWYGTVTLISDSELSGVWLRLIFDKPSTQVGNWFGDVATTDNIQYVLKKPNYKLAANTPLRIRFFVVYNPNESPPQLTMFRLNAKTLCPVNEATTEAFVMTGQPLTSSILSTTSIPLSNPGSIVESSHGNSQDEDSPSSNGSEIFSGDFPLQFPSQIRPSSRPPPSVQITKNVGCGTVATRPTPLISYGQNTSQGQWPWHAAIYHTQGAHFIYTCGATLISENHVITAAHCVTKPQTTRPIDVQRLTVYLGKYSLKKFGLGTQDKEISNIFVHPEYNYTVFFNDIAVVKLKDPADITNYVRPCCLWEGSVELESVINKLGTVVGWGFDEKRQISDTLLQTQMPIVSPVTCIYSNRDFFSQFTFEKTYCAGYRNGTTVCNGDSGGGMVFPKSTTSGRNTVWQIRGIISVSVALQGEGVCDPRHYIVFTDVAKHLDWIKQVMRR</sequence>
<evidence type="ECO:0000256" key="1">
    <source>
        <dbReference type="ARBA" id="ARBA00004613"/>
    </source>
</evidence>
<dbReference type="InterPro" id="IPR001254">
    <property type="entry name" value="Trypsin_dom"/>
</dbReference>
<feature type="domain" description="Peptidase S1" evidence="11">
    <location>
        <begin position="223"/>
        <end position="478"/>
    </location>
</feature>
<dbReference type="PANTHER" id="PTHR24260:SF143">
    <property type="entry name" value="SERINE PROTEASE GD-LIKE PROTEIN"/>
    <property type="match status" value="1"/>
</dbReference>
<keyword evidence="4 10" id="KW-0732">Signal</keyword>
<dbReference type="Pfam" id="PF16030">
    <property type="entry name" value="GD_N"/>
    <property type="match status" value="1"/>
</dbReference>
<dbReference type="EMBL" id="JALNTZ010000005">
    <property type="protein sequence ID" value="KAJ3653080.1"/>
    <property type="molecule type" value="Genomic_DNA"/>
</dbReference>